<dbReference type="Pfam" id="PF03480">
    <property type="entry name" value="DctP"/>
    <property type="match status" value="1"/>
</dbReference>
<dbReference type="AlphaFoldDB" id="A0A0C2H9W3"/>
<feature type="chain" id="PRO_5039560579" evidence="5">
    <location>
        <begin position="21"/>
        <end position="348"/>
    </location>
</feature>
<evidence type="ECO:0000256" key="3">
    <source>
        <dbReference type="ARBA" id="ARBA00022729"/>
    </source>
</evidence>
<dbReference type="Gene3D" id="3.40.190.170">
    <property type="entry name" value="Bacterial extracellular solute-binding protein, family 7"/>
    <property type="match status" value="1"/>
</dbReference>
<keyword evidence="9" id="KW-1185">Reference proteome</keyword>
<dbReference type="InterPro" id="IPR018389">
    <property type="entry name" value="DctP_fam"/>
</dbReference>
<reference evidence="7" key="3">
    <citation type="submission" date="2020-04" db="EMBL/GenBank/DDBJ databases">
        <authorList>
            <person name="Tanveer F."/>
            <person name="Xie Y."/>
            <person name="Shinwari Z.K."/>
        </authorList>
    </citation>
    <scope>NUCLEOTIDE SEQUENCE</scope>
    <source>
        <strain evidence="7">MOSEL-ME25</strain>
    </source>
</reference>
<dbReference type="RefSeq" id="WP_040106058.1">
    <property type="nucleotide sequence ID" value="NZ_JABEVU030000001.1"/>
</dbReference>
<dbReference type="NCBIfam" id="TIGR00787">
    <property type="entry name" value="dctP"/>
    <property type="match status" value="1"/>
</dbReference>
<dbReference type="PANTHER" id="PTHR33376">
    <property type="match status" value="1"/>
</dbReference>
<evidence type="ECO:0000313" key="6">
    <source>
        <dbReference type="EMBL" id="KIH70600.1"/>
    </source>
</evidence>
<accession>A0A0C2H9W3</accession>
<dbReference type="InterPro" id="IPR004682">
    <property type="entry name" value="TRAP_DctP"/>
</dbReference>
<evidence type="ECO:0000256" key="1">
    <source>
        <dbReference type="ARBA" id="ARBA00009023"/>
    </source>
</evidence>
<dbReference type="OrthoDB" id="2087at2"/>
<dbReference type="STRING" id="45670.SN16_07770"/>
<evidence type="ECO:0000313" key="8">
    <source>
        <dbReference type="Proteomes" id="UP000031546"/>
    </source>
</evidence>
<evidence type="ECO:0000256" key="5">
    <source>
        <dbReference type="SAM" id="SignalP"/>
    </source>
</evidence>
<reference evidence="6 8" key="1">
    <citation type="submission" date="2015-01" db="EMBL/GenBank/DDBJ databases">
        <title>Genome sequences of high lactate-tolerant strain Salinicoccus roseus W12 with industrial interest.</title>
        <authorList>
            <person name="Wang H."/>
            <person name="Yu B."/>
        </authorList>
    </citation>
    <scope>NUCLEOTIDE SEQUENCE [LARGE SCALE GENOMIC DNA]</scope>
    <source>
        <strain evidence="6 8">W12</strain>
    </source>
</reference>
<name>A0A0C2H9W3_9STAP</name>
<evidence type="ECO:0000313" key="9">
    <source>
        <dbReference type="Proteomes" id="UP000527860"/>
    </source>
</evidence>
<feature type="region of interest" description="Disordered" evidence="4">
    <location>
        <begin position="23"/>
        <end position="42"/>
    </location>
</feature>
<dbReference type="NCBIfam" id="NF037995">
    <property type="entry name" value="TRAP_S1"/>
    <property type="match status" value="1"/>
</dbReference>
<reference evidence="7 9" key="4">
    <citation type="submission" date="2022-12" db="EMBL/GenBank/DDBJ databases">
        <title>Genome analysis and biological profiling of marine Salinicoccus roseus MOSEL-ME25.</title>
        <authorList>
            <person name="Mirza F.T."/>
            <person name="Xie Y."/>
            <person name="Shinwari Z.K."/>
        </authorList>
    </citation>
    <scope>NUCLEOTIDE SEQUENCE [LARGE SCALE GENOMIC DNA]</scope>
    <source>
        <strain evidence="7 9">MOSEL-ME25</strain>
    </source>
</reference>
<comment type="caution">
    <text evidence="6">The sequence shown here is derived from an EMBL/GenBank/DDBJ whole genome shotgun (WGS) entry which is preliminary data.</text>
</comment>
<evidence type="ECO:0000256" key="4">
    <source>
        <dbReference type="SAM" id="MobiDB-lite"/>
    </source>
</evidence>
<dbReference type="GO" id="GO:0055085">
    <property type="term" value="P:transmembrane transport"/>
    <property type="evidence" value="ECO:0007669"/>
    <property type="project" value="InterPro"/>
</dbReference>
<feature type="signal peptide" evidence="5">
    <location>
        <begin position="1"/>
        <end position="20"/>
    </location>
</feature>
<dbReference type="PROSITE" id="PS51257">
    <property type="entry name" value="PROKAR_LIPOPROTEIN"/>
    <property type="match status" value="1"/>
</dbReference>
<sequence>MNKKFSGLVAAVGMSFVLTACGGSGEEGESSGESSGSAENTETVTLQLGHALSPGTPAADKIDEMAETVAEETEGRVEFDIYPDSQLGSETEMLEQIQVGSMQAGAIMIGSMQTLDMKMAIEDLPYMWKDVEHAREAYKGEFGEQLADIISEQGLTQIGYLEWGPRHVTNNEKPIVEPEDLEGVNIRVAETALRVDAFEQVGALPTVMAFSEVYGALQQGALDAQENPLSVINAAKFYEVQDYLSLTGHFYNTVMMVVETDTWDQISEEDQQLIRDEASSISEDVTEMNDTMEEEYLTELEENGMQINDDVNTEAFREAMLPVYDQWEEEVFGEELMNVYREASGWEE</sequence>
<reference evidence="9" key="2">
    <citation type="submission" date="2020-04" db="EMBL/GenBank/DDBJ databases">
        <title>Genome analysis and biological profiling of marine Cellulosimicrobium funkei MOSEL-ME6.</title>
        <authorList>
            <person name="Tanveer F."/>
            <person name="Xie Y."/>
            <person name="Shinwari Z.K."/>
        </authorList>
    </citation>
    <scope>NUCLEOTIDE SEQUENCE [LARGE SCALE GENOMIC DNA]</scope>
    <source>
        <strain evidence="9">MOSEL-ME25</strain>
    </source>
</reference>
<dbReference type="InterPro" id="IPR038404">
    <property type="entry name" value="TRAP_DctP_sf"/>
</dbReference>
<dbReference type="Proteomes" id="UP000031546">
    <property type="component" value="Unassembled WGS sequence"/>
</dbReference>
<gene>
    <name evidence="7" type="ORF">F7P68_0009145</name>
    <name evidence="6" type="ORF">SN16_07770</name>
</gene>
<organism evidence="6 8">
    <name type="scientific">Salinicoccus roseus</name>
    <dbReference type="NCBI Taxonomy" id="45670"/>
    <lineage>
        <taxon>Bacteria</taxon>
        <taxon>Bacillati</taxon>
        <taxon>Bacillota</taxon>
        <taxon>Bacilli</taxon>
        <taxon>Bacillales</taxon>
        <taxon>Staphylococcaceae</taxon>
        <taxon>Salinicoccus</taxon>
    </lineage>
</organism>
<keyword evidence="3 5" id="KW-0732">Signal</keyword>
<dbReference type="GeneID" id="77845450"/>
<dbReference type="PANTHER" id="PTHR33376:SF7">
    <property type="entry name" value="C4-DICARBOXYLATE-BINDING PROTEIN DCTB"/>
    <property type="match status" value="1"/>
</dbReference>
<proteinExistence type="inferred from homology"/>
<keyword evidence="2" id="KW-0813">Transport</keyword>
<protein>
    <submittedName>
        <fullName evidence="7">DctP family TRAP transporter solute-binding subunit</fullName>
    </submittedName>
    <submittedName>
        <fullName evidence="6">TRAP ABC transporter substrate-binding protein</fullName>
    </submittedName>
</protein>
<dbReference type="EMBL" id="JXII01000006">
    <property type="protein sequence ID" value="KIH70600.1"/>
    <property type="molecule type" value="Genomic_DNA"/>
</dbReference>
<dbReference type="GO" id="GO:0030288">
    <property type="term" value="C:outer membrane-bounded periplasmic space"/>
    <property type="evidence" value="ECO:0007669"/>
    <property type="project" value="InterPro"/>
</dbReference>
<dbReference type="PIRSF" id="PIRSF006470">
    <property type="entry name" value="DctB"/>
    <property type="match status" value="1"/>
</dbReference>
<evidence type="ECO:0000256" key="2">
    <source>
        <dbReference type="ARBA" id="ARBA00022448"/>
    </source>
</evidence>
<dbReference type="EMBL" id="JABEVU030000001">
    <property type="protein sequence ID" value="MDB0580696.1"/>
    <property type="molecule type" value="Genomic_DNA"/>
</dbReference>
<comment type="similarity">
    <text evidence="1">Belongs to the bacterial solute-binding protein 7 family.</text>
</comment>
<evidence type="ECO:0000313" key="7">
    <source>
        <dbReference type="EMBL" id="MDB0580696.1"/>
    </source>
</evidence>
<dbReference type="Proteomes" id="UP000527860">
    <property type="component" value="Unassembled WGS sequence"/>
</dbReference>